<organism evidence="1 2">
    <name type="scientific">Allocatelliglobosispora scoriae</name>
    <dbReference type="NCBI Taxonomy" id="643052"/>
    <lineage>
        <taxon>Bacteria</taxon>
        <taxon>Bacillati</taxon>
        <taxon>Actinomycetota</taxon>
        <taxon>Actinomycetes</taxon>
        <taxon>Micromonosporales</taxon>
        <taxon>Micromonosporaceae</taxon>
        <taxon>Allocatelliglobosispora</taxon>
    </lineage>
</organism>
<dbReference type="SUPFAM" id="SSF55874">
    <property type="entry name" value="ATPase domain of HSP90 chaperone/DNA topoisomerase II/histidine kinase"/>
    <property type="match status" value="1"/>
</dbReference>
<evidence type="ECO:0000313" key="2">
    <source>
        <dbReference type="Proteomes" id="UP000587527"/>
    </source>
</evidence>
<reference evidence="1 2" key="1">
    <citation type="submission" date="2020-08" db="EMBL/GenBank/DDBJ databases">
        <title>Sequencing the genomes of 1000 actinobacteria strains.</title>
        <authorList>
            <person name="Klenk H.-P."/>
        </authorList>
    </citation>
    <scope>NUCLEOTIDE SEQUENCE [LARGE SCALE GENOMIC DNA]</scope>
    <source>
        <strain evidence="1 2">DSM 45362</strain>
    </source>
</reference>
<dbReference type="Proteomes" id="UP000587527">
    <property type="component" value="Unassembled WGS sequence"/>
</dbReference>
<comment type="caution">
    <text evidence="1">The sequence shown here is derived from an EMBL/GenBank/DDBJ whole genome shotgun (WGS) entry which is preliminary data.</text>
</comment>
<proteinExistence type="predicted"/>
<accession>A0A841BYR8</accession>
<sequence>MTDDGVGIGAADERGGLANMRRRATRLSGDFTVTPTAPHGTTVRWSVPL</sequence>
<dbReference type="GO" id="GO:0016301">
    <property type="term" value="F:kinase activity"/>
    <property type="evidence" value="ECO:0007669"/>
    <property type="project" value="UniProtKB-KW"/>
</dbReference>
<dbReference type="InterPro" id="IPR036890">
    <property type="entry name" value="HATPase_C_sf"/>
</dbReference>
<dbReference type="AlphaFoldDB" id="A0A841BYR8"/>
<keyword evidence="1" id="KW-0808">Transferase</keyword>
<protein>
    <submittedName>
        <fullName evidence="1">Signal transduction histidine kinase</fullName>
    </submittedName>
</protein>
<keyword evidence="1" id="KW-0418">Kinase</keyword>
<evidence type="ECO:0000313" key="1">
    <source>
        <dbReference type="EMBL" id="MBB5874287.1"/>
    </source>
</evidence>
<gene>
    <name evidence="1" type="ORF">F4553_007721</name>
</gene>
<dbReference type="Gene3D" id="3.30.565.10">
    <property type="entry name" value="Histidine kinase-like ATPase, C-terminal domain"/>
    <property type="match status" value="1"/>
</dbReference>
<dbReference type="EMBL" id="JACHMN010000003">
    <property type="protein sequence ID" value="MBB5874287.1"/>
    <property type="molecule type" value="Genomic_DNA"/>
</dbReference>
<keyword evidence="2" id="KW-1185">Reference proteome</keyword>
<name>A0A841BYR8_9ACTN</name>